<dbReference type="FunCoup" id="A0A151Z636">
    <property type="interactions" value="5"/>
</dbReference>
<dbReference type="OrthoDB" id="19558at2759"/>
<evidence type="ECO:0000259" key="4">
    <source>
        <dbReference type="Pfam" id="PF25390"/>
    </source>
</evidence>
<feature type="repeat" description="RCC1" evidence="3">
    <location>
        <begin position="303"/>
        <end position="353"/>
    </location>
</feature>
<dbReference type="InterPro" id="IPR000408">
    <property type="entry name" value="Reg_chr_condens"/>
</dbReference>
<feature type="domain" description="RCC1-like" evidence="4">
    <location>
        <begin position="25"/>
        <end position="407"/>
    </location>
</feature>
<dbReference type="InterPro" id="IPR058923">
    <property type="entry name" value="RCC1-like_dom"/>
</dbReference>
<feature type="repeat" description="RCC1" evidence="3">
    <location>
        <begin position="240"/>
        <end position="302"/>
    </location>
</feature>
<feature type="repeat" description="RCC1" evidence="3">
    <location>
        <begin position="132"/>
        <end position="183"/>
    </location>
</feature>
<dbReference type="PANTHER" id="PTHR45982">
    <property type="entry name" value="REGULATOR OF CHROMOSOME CONDENSATION"/>
    <property type="match status" value="1"/>
</dbReference>
<name>A0A151Z636_TIELA</name>
<dbReference type="Proteomes" id="UP000076078">
    <property type="component" value="Unassembled WGS sequence"/>
</dbReference>
<accession>A0A151Z636</accession>
<dbReference type="STRING" id="361077.A0A151Z636"/>
<evidence type="ECO:0000256" key="3">
    <source>
        <dbReference type="PROSITE-ProRule" id="PRU00235"/>
    </source>
</evidence>
<dbReference type="Pfam" id="PF25390">
    <property type="entry name" value="WD40_RLD"/>
    <property type="match status" value="1"/>
</dbReference>
<gene>
    <name evidence="5" type="ORF">DLAC_10085</name>
</gene>
<dbReference type="InterPro" id="IPR051553">
    <property type="entry name" value="Ran_GTPase-activating"/>
</dbReference>
<evidence type="ECO:0000256" key="2">
    <source>
        <dbReference type="ARBA" id="ARBA00022737"/>
    </source>
</evidence>
<dbReference type="EMBL" id="LODT01000041">
    <property type="protein sequence ID" value="KYQ89421.1"/>
    <property type="molecule type" value="Genomic_DNA"/>
</dbReference>
<feature type="repeat" description="RCC1" evidence="3">
    <location>
        <begin position="184"/>
        <end position="239"/>
    </location>
</feature>
<dbReference type="InterPro" id="IPR009091">
    <property type="entry name" value="RCC1/BLIP-II"/>
</dbReference>
<dbReference type="InParanoid" id="A0A151Z636"/>
<reference evidence="5 6" key="1">
    <citation type="submission" date="2015-12" db="EMBL/GenBank/DDBJ databases">
        <title>Dictyostelia acquired genes for synthesis and detection of signals that induce cell-type specialization by lateral gene transfer from prokaryotes.</title>
        <authorList>
            <person name="Gloeckner G."/>
            <person name="Schaap P."/>
        </authorList>
    </citation>
    <scope>NUCLEOTIDE SEQUENCE [LARGE SCALE GENOMIC DNA]</scope>
    <source>
        <strain evidence="5 6">TK</strain>
    </source>
</reference>
<evidence type="ECO:0000256" key="1">
    <source>
        <dbReference type="ARBA" id="ARBA00022658"/>
    </source>
</evidence>
<dbReference type="AlphaFoldDB" id="A0A151Z636"/>
<feature type="repeat" description="RCC1" evidence="3">
    <location>
        <begin position="354"/>
        <end position="412"/>
    </location>
</feature>
<proteinExistence type="predicted"/>
<dbReference type="PROSITE" id="PS50012">
    <property type="entry name" value="RCC1_3"/>
    <property type="match status" value="6"/>
</dbReference>
<keyword evidence="2" id="KW-0677">Repeat</keyword>
<comment type="caution">
    <text evidence="5">The sequence shown here is derived from an EMBL/GenBank/DDBJ whole genome shotgun (WGS) entry which is preliminary data.</text>
</comment>
<feature type="repeat" description="RCC1" evidence="3">
    <location>
        <begin position="23"/>
        <end position="75"/>
    </location>
</feature>
<dbReference type="SUPFAM" id="SSF50985">
    <property type="entry name" value="RCC1/BLIP-II"/>
    <property type="match status" value="2"/>
</dbReference>
<evidence type="ECO:0000313" key="5">
    <source>
        <dbReference type="EMBL" id="KYQ89421.1"/>
    </source>
</evidence>
<sequence length="413" mass="45813">MIFSRLSRSLGLVRYYSSKSSNCDIYSFGSGSGGQLGNGRDYDYESYPYKVNNINGNDVQQLYCGNYHSMFLMNDGSVLTSGWNSFVGSDREVKENSYSKCLVPTLINELSHCRISTLACGRRHIMFIDDHQRVYGLGVGSEYQLGSESNQNQIVPIEIEPLSSKKFVKIVCGWGNSVGLTENGDLFSWGWNADGQAGIGKSKDLNNPVVIKPTLIPSSSKFINIYCNGSDHLIAVDDKGSLFSFGCNTHGQLGTGDLESKFTPTLIQPLQNKFYKTSFDVRNDRLQRIALGFAHSLVIDDDDQLYGFGSNGNMQLAKENQINYLLPTLLNINNMKIKSVSAGRCHSSFIDSSNQLYTFGNQNHGTLGNGCNKGNQHEPVHLDSQYFEDPINNLQCLQVSSGFDHNLIQIQNE</sequence>
<dbReference type="OMA" id="CSKPNQI"/>
<dbReference type="GO" id="GO:0005085">
    <property type="term" value="F:guanyl-nucleotide exchange factor activity"/>
    <property type="evidence" value="ECO:0007669"/>
    <property type="project" value="TreeGrafter"/>
</dbReference>
<dbReference type="GO" id="GO:0005737">
    <property type="term" value="C:cytoplasm"/>
    <property type="evidence" value="ECO:0007669"/>
    <property type="project" value="TreeGrafter"/>
</dbReference>
<organism evidence="5 6">
    <name type="scientific">Tieghemostelium lacteum</name>
    <name type="common">Slime mold</name>
    <name type="synonym">Dictyostelium lacteum</name>
    <dbReference type="NCBI Taxonomy" id="361077"/>
    <lineage>
        <taxon>Eukaryota</taxon>
        <taxon>Amoebozoa</taxon>
        <taxon>Evosea</taxon>
        <taxon>Eumycetozoa</taxon>
        <taxon>Dictyostelia</taxon>
        <taxon>Dictyosteliales</taxon>
        <taxon>Raperosteliaceae</taxon>
        <taxon>Tieghemostelium</taxon>
    </lineage>
</organism>
<keyword evidence="1" id="KW-0344">Guanine-nucleotide releasing factor</keyword>
<keyword evidence="6" id="KW-1185">Reference proteome</keyword>
<protein>
    <recommendedName>
        <fullName evidence="4">RCC1-like domain-containing protein</fullName>
    </recommendedName>
</protein>
<evidence type="ECO:0000313" key="6">
    <source>
        <dbReference type="Proteomes" id="UP000076078"/>
    </source>
</evidence>
<dbReference type="PROSITE" id="PS00626">
    <property type="entry name" value="RCC1_2"/>
    <property type="match status" value="1"/>
</dbReference>
<dbReference type="Gene3D" id="2.130.10.30">
    <property type="entry name" value="Regulator of chromosome condensation 1/beta-lactamase-inhibitor protein II"/>
    <property type="match status" value="2"/>
</dbReference>
<dbReference type="PANTHER" id="PTHR45982:SF1">
    <property type="entry name" value="REGULATOR OF CHROMOSOME CONDENSATION"/>
    <property type="match status" value="1"/>
</dbReference>
<dbReference type="PRINTS" id="PR00633">
    <property type="entry name" value="RCCNDNSATION"/>
</dbReference>